<dbReference type="AlphaFoldDB" id="A0AAU9EIG3"/>
<gene>
    <name evidence="3" type="ORF">HLPR_16890</name>
</gene>
<evidence type="ECO:0000313" key="4">
    <source>
        <dbReference type="Proteomes" id="UP001321786"/>
    </source>
</evidence>
<dbReference type="GO" id="GO:0005524">
    <property type="term" value="F:ATP binding"/>
    <property type="evidence" value="ECO:0007669"/>
    <property type="project" value="UniProtKB-KW"/>
</dbReference>
<dbReference type="GO" id="GO:0005829">
    <property type="term" value="C:cytosol"/>
    <property type="evidence" value="ECO:0007669"/>
    <property type="project" value="TreeGrafter"/>
</dbReference>
<keyword evidence="1" id="KW-0547">Nucleotide-binding</keyword>
<dbReference type="CDD" id="cd02038">
    <property type="entry name" value="FlhG-like"/>
    <property type="match status" value="1"/>
</dbReference>
<accession>A0AAU9EIG3</accession>
<dbReference type="PIRSF" id="PIRSF003092">
    <property type="entry name" value="MinD"/>
    <property type="match status" value="1"/>
</dbReference>
<protein>
    <submittedName>
        <fullName evidence="3">MinD/ParA family protein</fullName>
    </submittedName>
</protein>
<evidence type="ECO:0000256" key="1">
    <source>
        <dbReference type="ARBA" id="ARBA00022741"/>
    </source>
</evidence>
<evidence type="ECO:0000313" key="3">
    <source>
        <dbReference type="EMBL" id="BEP29358.1"/>
    </source>
</evidence>
<dbReference type="Proteomes" id="UP001321786">
    <property type="component" value="Chromosome"/>
</dbReference>
<dbReference type="EMBL" id="AP028654">
    <property type="protein sequence ID" value="BEP29358.1"/>
    <property type="molecule type" value="Genomic_DNA"/>
</dbReference>
<dbReference type="InterPro" id="IPR033756">
    <property type="entry name" value="YlxH/NBP35"/>
</dbReference>
<proteinExistence type="predicted"/>
<keyword evidence="4" id="KW-1185">Reference proteome</keyword>
<dbReference type="PANTHER" id="PTHR43384">
    <property type="entry name" value="SEPTUM SITE-DETERMINING PROTEIN MIND HOMOLOG, CHLOROPLASTIC-RELATED"/>
    <property type="match status" value="1"/>
</dbReference>
<organism evidence="3 4">
    <name type="scientific">Helicovermis profundi</name>
    <dbReference type="NCBI Taxonomy" id="3065157"/>
    <lineage>
        <taxon>Bacteria</taxon>
        <taxon>Bacillati</taxon>
        <taxon>Bacillota</taxon>
        <taxon>Clostridia</taxon>
        <taxon>Helicovermis</taxon>
    </lineage>
</organism>
<dbReference type="GO" id="GO:0016887">
    <property type="term" value="F:ATP hydrolysis activity"/>
    <property type="evidence" value="ECO:0007669"/>
    <property type="project" value="TreeGrafter"/>
</dbReference>
<dbReference type="InterPro" id="IPR027417">
    <property type="entry name" value="P-loop_NTPase"/>
</dbReference>
<keyword evidence="2" id="KW-0067">ATP-binding</keyword>
<sequence>MDQAQKLREIIAKPSIKKLDKEKFDSNIIAITSGKGGVGKTNFTVNLAIALSQMGKKVSIIDADLGLANIDVVMGIVPKYTLSSVIKGDKKIQEIVTITSEGIKVVSGGSGVRDLVNLKEEEIEKLIKSLSVLNEESDYILIDTGAGIGDSVLSFIKSASDVILIVTPDPSSITDAYAVVKNIFNYENNVKVVVNRVDSNKEGQEVFEKINRASLKFLNKPLENIGYIYEDSSVKKSSIIQKPFILNTPNSLASKGIGLIAYNLVNNSKLVPAVNGFNKFINKLFKNF</sequence>
<dbReference type="SUPFAM" id="SSF52540">
    <property type="entry name" value="P-loop containing nucleoside triphosphate hydrolases"/>
    <property type="match status" value="1"/>
</dbReference>
<dbReference type="PANTHER" id="PTHR43384:SF4">
    <property type="entry name" value="CELLULOSE BIOSYNTHESIS PROTEIN BCSQ-RELATED"/>
    <property type="match status" value="1"/>
</dbReference>
<dbReference type="GO" id="GO:0051782">
    <property type="term" value="P:negative regulation of cell division"/>
    <property type="evidence" value="ECO:0007669"/>
    <property type="project" value="TreeGrafter"/>
</dbReference>
<dbReference type="KEGG" id="hprf:HLPR_16890"/>
<dbReference type="InterPro" id="IPR050625">
    <property type="entry name" value="ParA/MinD_ATPase"/>
</dbReference>
<name>A0AAU9EIG3_9FIRM</name>
<reference evidence="3 4" key="1">
    <citation type="submission" date="2023-08" db="EMBL/GenBank/DDBJ databases">
        <title>Helicovermis profunda gen. nov., sp. nov., a novel mesophilic, fermentative bacterium within the Bacillota from a deep-sea hydrothermal vent chimney.</title>
        <authorList>
            <person name="Miyazaki U."/>
            <person name="Mizutani D."/>
            <person name="Hashimoto Y."/>
            <person name="Tame A."/>
            <person name="Sawayama S."/>
            <person name="Miyazaki J."/>
            <person name="Takai K."/>
            <person name="Nakagawa S."/>
        </authorList>
    </citation>
    <scope>NUCLEOTIDE SEQUENCE [LARGE SCALE GENOMIC DNA]</scope>
    <source>
        <strain evidence="3 4">S502</strain>
    </source>
</reference>
<evidence type="ECO:0000256" key="2">
    <source>
        <dbReference type="ARBA" id="ARBA00022840"/>
    </source>
</evidence>
<dbReference type="GO" id="GO:0009898">
    <property type="term" value="C:cytoplasmic side of plasma membrane"/>
    <property type="evidence" value="ECO:0007669"/>
    <property type="project" value="TreeGrafter"/>
</dbReference>
<dbReference type="InterPro" id="IPR025501">
    <property type="entry name" value="MinD_FleN"/>
</dbReference>
<dbReference type="Pfam" id="PF10609">
    <property type="entry name" value="ParA"/>
    <property type="match status" value="1"/>
</dbReference>
<dbReference type="Gene3D" id="3.40.50.300">
    <property type="entry name" value="P-loop containing nucleotide triphosphate hydrolases"/>
    <property type="match status" value="1"/>
</dbReference>
<dbReference type="RefSeq" id="WP_338534996.1">
    <property type="nucleotide sequence ID" value="NZ_AP028654.1"/>
</dbReference>
<dbReference type="InterPro" id="IPR033875">
    <property type="entry name" value="FlhG"/>
</dbReference>